<keyword evidence="3" id="KW-1185">Reference proteome</keyword>
<dbReference type="Pfam" id="PF17775">
    <property type="entry name" value="YchJ_M-like"/>
    <property type="match status" value="1"/>
</dbReference>
<proteinExistence type="predicted"/>
<dbReference type="PATRIC" id="fig|1229276.3.peg.3660"/>
<dbReference type="EMBL" id="JJMU01000065">
    <property type="protein sequence ID" value="KGE12805.1"/>
    <property type="molecule type" value="Genomic_DNA"/>
</dbReference>
<dbReference type="PANTHER" id="PTHR33747:SF1">
    <property type="entry name" value="ADENYLATE CYCLASE-ASSOCIATED CAP C-TERMINAL DOMAIN-CONTAINING PROTEIN"/>
    <property type="match status" value="1"/>
</dbReference>
<accession>A0A0B8T6G9</accession>
<dbReference type="RefSeq" id="WP_037502738.1">
    <property type="nucleotide sequence ID" value="NZ_JJMU01000065.1"/>
</dbReference>
<name>A0A0B8T6G9_9SPHI</name>
<reference evidence="2 3" key="2">
    <citation type="journal article" date="2015" name="PLoS ONE">
        <title>Whole-Genome Optical Mapping and Finished Genome Sequence of Sphingobacterium deserti sp. nov., a New Species Isolated from the Western Desert of China.</title>
        <authorList>
            <person name="Teng C."/>
            <person name="Zhou Z."/>
            <person name="Molnar I."/>
            <person name="Li X."/>
            <person name="Tang R."/>
            <person name="Chen M."/>
            <person name="Wang L."/>
            <person name="Su S."/>
            <person name="Zhang W."/>
            <person name="Lin M."/>
        </authorList>
    </citation>
    <scope>NUCLEOTIDE SEQUENCE [LARGE SCALE GENOMIC DNA]</scope>
    <source>
        <strain evidence="3">ACCC05744</strain>
    </source>
</reference>
<evidence type="ECO:0000313" key="2">
    <source>
        <dbReference type="EMBL" id="KGE12805.1"/>
    </source>
</evidence>
<dbReference type="STRING" id="1229276.DI53_3544"/>
<evidence type="ECO:0000259" key="1">
    <source>
        <dbReference type="Pfam" id="PF17775"/>
    </source>
</evidence>
<gene>
    <name evidence="2" type="ORF">DI53_3544</name>
</gene>
<dbReference type="SUPFAM" id="SSF54427">
    <property type="entry name" value="NTF2-like"/>
    <property type="match status" value="1"/>
</dbReference>
<comment type="caution">
    <text evidence="2">The sequence shown here is derived from an EMBL/GenBank/DDBJ whole genome shotgun (WGS) entry which is preliminary data.</text>
</comment>
<dbReference type="AlphaFoldDB" id="A0A0B8T6G9"/>
<protein>
    <recommendedName>
        <fullName evidence="1">YchJ-like middle NTF2-like domain-containing protein</fullName>
    </recommendedName>
</protein>
<dbReference type="Proteomes" id="UP000031802">
    <property type="component" value="Unassembled WGS sequence"/>
</dbReference>
<feature type="domain" description="YchJ-like middle NTF2-like" evidence="1">
    <location>
        <begin position="28"/>
        <end position="121"/>
    </location>
</feature>
<evidence type="ECO:0000313" key="3">
    <source>
        <dbReference type="Proteomes" id="UP000031802"/>
    </source>
</evidence>
<organism evidence="2 3">
    <name type="scientific">Sphingobacterium deserti</name>
    <dbReference type="NCBI Taxonomy" id="1229276"/>
    <lineage>
        <taxon>Bacteria</taxon>
        <taxon>Pseudomonadati</taxon>
        <taxon>Bacteroidota</taxon>
        <taxon>Sphingobacteriia</taxon>
        <taxon>Sphingobacteriales</taxon>
        <taxon>Sphingobacteriaceae</taxon>
        <taxon>Sphingobacterium</taxon>
    </lineage>
</organism>
<reference evidence="3" key="1">
    <citation type="submission" date="2014-04" db="EMBL/GenBank/DDBJ databases">
        <title>Whole-Genome optical mapping and complete genome sequence of Sphingobacterium deserti sp. nov., a new spaces isolated from desert in the west of China.</title>
        <authorList>
            <person name="Teng C."/>
            <person name="Zhou Z."/>
            <person name="Li X."/>
            <person name="Chen M."/>
            <person name="Lin M."/>
            <person name="Wang L."/>
            <person name="Su S."/>
            <person name="Zhang C."/>
            <person name="Zhang W."/>
        </authorList>
    </citation>
    <scope>NUCLEOTIDE SEQUENCE [LARGE SCALE GENOMIC DNA]</scope>
    <source>
        <strain evidence="3">ACCC05744</strain>
    </source>
</reference>
<dbReference type="PANTHER" id="PTHR33747">
    <property type="entry name" value="UPF0225 PROTEIN SCO1677"/>
    <property type="match status" value="1"/>
</dbReference>
<dbReference type="InterPro" id="IPR048469">
    <property type="entry name" value="YchJ-like_M"/>
</dbReference>
<dbReference type="Gene3D" id="3.10.450.50">
    <property type="match status" value="1"/>
</dbReference>
<dbReference type="InterPro" id="IPR032710">
    <property type="entry name" value="NTF2-like_dom_sf"/>
</dbReference>
<dbReference type="eggNOG" id="COG3012">
    <property type="taxonomic scope" value="Bacteria"/>
</dbReference>
<dbReference type="OrthoDB" id="21421at2"/>
<sequence length="125" mass="14974">MANCNCGSALTYMDCCFIIQQDINKAITAEQLMRARYTAFARLLVDFLYDSFHPDSRRFQNKKDIETWARQNKWMHLEILQSTKDTVEFKAHYLNKQFEPEVHHEKSRFKKSRGIWYYLDGDLLP</sequence>